<proteinExistence type="predicted"/>
<keyword evidence="2" id="KW-0812">Transmembrane</keyword>
<gene>
    <name evidence="3" type="ORF">IAA93_08475</name>
</gene>
<evidence type="ECO:0000313" key="3">
    <source>
        <dbReference type="EMBL" id="HJD53741.1"/>
    </source>
</evidence>
<protein>
    <submittedName>
        <fullName evidence="3">Uncharacterized protein</fullName>
    </submittedName>
</protein>
<comment type="caution">
    <text evidence="3">The sequence shown here is derived from an EMBL/GenBank/DDBJ whole genome shotgun (WGS) entry which is preliminary data.</text>
</comment>
<dbReference type="EMBL" id="DWUP01000196">
    <property type="protein sequence ID" value="HJD53741.1"/>
    <property type="molecule type" value="Genomic_DNA"/>
</dbReference>
<feature type="transmembrane region" description="Helical" evidence="2">
    <location>
        <begin position="66"/>
        <end position="86"/>
    </location>
</feature>
<keyword evidence="2" id="KW-1133">Transmembrane helix</keyword>
<dbReference type="Proteomes" id="UP000787625">
    <property type="component" value="Unassembled WGS sequence"/>
</dbReference>
<reference evidence="3" key="2">
    <citation type="submission" date="2021-04" db="EMBL/GenBank/DDBJ databases">
        <authorList>
            <person name="Gilroy R."/>
        </authorList>
    </citation>
    <scope>NUCLEOTIDE SEQUENCE</scope>
    <source>
        <strain evidence="3">MalCec1-1739</strain>
    </source>
</reference>
<evidence type="ECO:0000256" key="2">
    <source>
        <dbReference type="SAM" id="Phobius"/>
    </source>
</evidence>
<feature type="non-terminal residue" evidence="3">
    <location>
        <position position="179"/>
    </location>
</feature>
<evidence type="ECO:0000313" key="4">
    <source>
        <dbReference type="Proteomes" id="UP000787625"/>
    </source>
</evidence>
<evidence type="ECO:0000256" key="1">
    <source>
        <dbReference type="SAM" id="MobiDB-lite"/>
    </source>
</evidence>
<keyword evidence="2" id="KW-0472">Membrane</keyword>
<sequence length="179" mass="19763">MKDPNEISDDEIRILGEQPKPEILYSIPVKEEDEVNFKKSIAADKRPDETKGSHAPRHKKGNGRTVWIIVAAIAIIAAIGIAVWALTRDRQDAAEPEPALFEPEVQTVRPAPLQRLSRDTASSARAYTEMLDTTVNDIPIRLYIPHNATMTLHVGRMDKSDTTVIFTAQAADVRADNGG</sequence>
<organism evidence="3 4">
    <name type="scientific">Candidatus Avibacteroides avistercoris</name>
    <dbReference type="NCBI Taxonomy" id="2840690"/>
    <lineage>
        <taxon>Bacteria</taxon>
        <taxon>Pseudomonadati</taxon>
        <taxon>Bacteroidota</taxon>
        <taxon>Bacteroidia</taxon>
        <taxon>Bacteroidales</taxon>
        <taxon>Bacteroidaceae</taxon>
        <taxon>Bacteroidaceae incertae sedis</taxon>
        <taxon>Candidatus Avibacteroides</taxon>
    </lineage>
</organism>
<dbReference type="AlphaFoldDB" id="A0A9D2UK25"/>
<name>A0A9D2UK25_9BACT</name>
<reference evidence="3" key="1">
    <citation type="journal article" date="2021" name="PeerJ">
        <title>Extensive microbial diversity within the chicken gut microbiome revealed by metagenomics and culture.</title>
        <authorList>
            <person name="Gilroy R."/>
            <person name="Ravi A."/>
            <person name="Getino M."/>
            <person name="Pursley I."/>
            <person name="Horton D.L."/>
            <person name="Alikhan N.F."/>
            <person name="Baker D."/>
            <person name="Gharbi K."/>
            <person name="Hall N."/>
            <person name="Watson M."/>
            <person name="Adriaenssens E.M."/>
            <person name="Foster-Nyarko E."/>
            <person name="Jarju S."/>
            <person name="Secka A."/>
            <person name="Antonio M."/>
            <person name="Oren A."/>
            <person name="Chaudhuri R.R."/>
            <person name="La Ragione R."/>
            <person name="Hildebrand F."/>
            <person name="Pallen M.J."/>
        </authorList>
    </citation>
    <scope>NUCLEOTIDE SEQUENCE</scope>
    <source>
        <strain evidence="3">MalCec1-1739</strain>
    </source>
</reference>
<feature type="region of interest" description="Disordered" evidence="1">
    <location>
        <begin position="38"/>
        <end position="59"/>
    </location>
</feature>
<accession>A0A9D2UK25</accession>
<feature type="compositionally biased region" description="Basic and acidic residues" evidence="1">
    <location>
        <begin position="38"/>
        <end position="52"/>
    </location>
</feature>